<evidence type="ECO:0000256" key="3">
    <source>
        <dbReference type="ARBA" id="ARBA00022449"/>
    </source>
</evidence>
<feature type="transmembrane region" description="Helical" evidence="11">
    <location>
        <begin position="380"/>
        <end position="405"/>
    </location>
</feature>
<comment type="caution">
    <text evidence="13">The sequence shown here is derived from an EMBL/GenBank/DDBJ whole genome shotgun (WGS) entry which is preliminary data.</text>
</comment>
<keyword evidence="7" id="KW-0406">Ion transport</keyword>
<reference evidence="14" key="1">
    <citation type="journal article" date="2019" name="Int. J. Syst. Evol. Microbiol.">
        <title>The Global Catalogue of Microorganisms (GCM) 10K type strain sequencing project: providing services to taxonomists for standard genome sequencing and annotation.</title>
        <authorList>
            <consortium name="The Broad Institute Genomics Platform"/>
            <consortium name="The Broad Institute Genome Sequencing Center for Infectious Disease"/>
            <person name="Wu L."/>
            <person name="Ma J."/>
        </authorList>
    </citation>
    <scope>NUCLEOTIDE SEQUENCE [LARGE SCALE GENOMIC DNA]</scope>
    <source>
        <strain evidence="14">CCUG 60529</strain>
    </source>
</reference>
<evidence type="ECO:0000256" key="2">
    <source>
        <dbReference type="ARBA" id="ARBA00022448"/>
    </source>
</evidence>
<dbReference type="RefSeq" id="WP_379940859.1">
    <property type="nucleotide sequence ID" value="NZ_JBHTIB010000008.1"/>
</dbReference>
<dbReference type="EMBL" id="JBHTIB010000008">
    <property type="protein sequence ID" value="MFD0835589.1"/>
    <property type="molecule type" value="Genomic_DNA"/>
</dbReference>
<gene>
    <name evidence="13" type="primary">nhaD</name>
    <name evidence="13" type="ORF">ACFQ0I_07445</name>
</gene>
<feature type="transmembrane region" description="Helical" evidence="11">
    <location>
        <begin position="148"/>
        <end position="167"/>
    </location>
</feature>
<feature type="transmembrane region" description="Helical" evidence="11">
    <location>
        <begin position="27"/>
        <end position="44"/>
    </location>
</feature>
<dbReference type="PANTHER" id="PTHR43269:SF2">
    <property type="entry name" value="SODIUM_PROTON ANTIPORTER 1-RELATED"/>
    <property type="match status" value="1"/>
</dbReference>
<evidence type="ECO:0000313" key="13">
    <source>
        <dbReference type="EMBL" id="MFD0835589.1"/>
    </source>
</evidence>
<evidence type="ECO:0000256" key="7">
    <source>
        <dbReference type="ARBA" id="ARBA00023065"/>
    </source>
</evidence>
<accession>A0ABW3BSQ9</accession>
<evidence type="ECO:0000256" key="1">
    <source>
        <dbReference type="ARBA" id="ARBA00004141"/>
    </source>
</evidence>
<keyword evidence="3" id="KW-0050">Antiport</keyword>
<evidence type="ECO:0000256" key="5">
    <source>
        <dbReference type="ARBA" id="ARBA00022989"/>
    </source>
</evidence>
<keyword evidence="6" id="KW-0915">Sodium</keyword>
<keyword evidence="14" id="KW-1185">Reference proteome</keyword>
<evidence type="ECO:0000259" key="12">
    <source>
        <dbReference type="Pfam" id="PF03600"/>
    </source>
</evidence>
<sequence>MYLTIVIIFAIGYLAIALEHQIKINKTASALLTGVVCWVLLVFGRDTMFSNLAETESLHFISEVLLEHVGEISEILFFLLGAMTIVELIDAHEGFSIITDRITITNKLKLIWVLCFLTFFLSAALDNLTTAIVMSALLKKMIKDKNDLWLFAGMIIIAANAGGAWSPIGDVTTIMLWIGGQVTASNIIIQVLLPSLVCLTVPLLVLSFSLKGHIQPQVVEISNQKADAKHHVSKFDQTLVFCVGIGALLFVPIFKSVTHLPPFMGILFGLGVMWILTEILHRKKDDEQKHSLSIISILQRIDTPSILFFLGILLAVAALQSGGHLLQLATALDSSFDSIYVVNTLIGGLSAVIDNVPMVAGAMGMYSLETYPVDHAFWELLAYCAGTGGSILIIGSAAGVAIMGIFKIDFIWYLKKISLLAILGYLAGIGVYILLN</sequence>
<dbReference type="InterPro" id="IPR045016">
    <property type="entry name" value="NhaD-like"/>
</dbReference>
<dbReference type="Pfam" id="PF03600">
    <property type="entry name" value="CitMHS"/>
    <property type="match status" value="1"/>
</dbReference>
<evidence type="ECO:0000256" key="8">
    <source>
        <dbReference type="ARBA" id="ARBA00023136"/>
    </source>
</evidence>
<protein>
    <submittedName>
        <fullName evidence="13">Sodium:proton antiporter NhaD</fullName>
    </submittedName>
</protein>
<keyword evidence="8 11" id="KW-0472">Membrane</keyword>
<feature type="transmembrane region" description="Helical" evidence="11">
    <location>
        <begin position="301"/>
        <end position="319"/>
    </location>
</feature>
<feature type="transmembrane region" description="Helical" evidence="11">
    <location>
        <begin position="260"/>
        <end position="280"/>
    </location>
</feature>
<feature type="transmembrane region" description="Helical" evidence="11">
    <location>
        <begin position="110"/>
        <end position="136"/>
    </location>
</feature>
<feature type="transmembrane region" description="Helical" evidence="11">
    <location>
        <begin position="339"/>
        <end position="368"/>
    </location>
</feature>
<keyword evidence="4 11" id="KW-0812">Transmembrane</keyword>
<keyword evidence="9" id="KW-0739">Sodium transport</keyword>
<proteinExistence type="inferred from homology"/>
<keyword evidence="2" id="KW-0813">Transport</keyword>
<organism evidence="13 14">
    <name type="scientific">Mariniflexile aquimaris</name>
    <dbReference type="NCBI Taxonomy" id="881009"/>
    <lineage>
        <taxon>Bacteria</taxon>
        <taxon>Pseudomonadati</taxon>
        <taxon>Bacteroidota</taxon>
        <taxon>Flavobacteriia</taxon>
        <taxon>Flavobacteriales</taxon>
        <taxon>Flavobacteriaceae</taxon>
        <taxon>Mariniflexile</taxon>
    </lineage>
</organism>
<dbReference type="PANTHER" id="PTHR43269">
    <property type="entry name" value="SODIUM/PROTON ANTIPORTER 1-RELATED"/>
    <property type="match status" value="1"/>
</dbReference>
<evidence type="ECO:0000256" key="11">
    <source>
        <dbReference type="SAM" id="Phobius"/>
    </source>
</evidence>
<comment type="subcellular location">
    <subcellularLocation>
        <location evidence="1">Membrane</location>
        <topology evidence="1">Multi-pass membrane protein</topology>
    </subcellularLocation>
</comment>
<feature type="domain" description="Citrate transporter-like" evidence="12">
    <location>
        <begin position="14"/>
        <end position="368"/>
    </location>
</feature>
<keyword evidence="5 11" id="KW-1133">Transmembrane helix</keyword>
<feature type="transmembrane region" description="Helical" evidence="11">
    <location>
        <begin position="417"/>
        <end position="435"/>
    </location>
</feature>
<feature type="transmembrane region" description="Helical" evidence="11">
    <location>
        <begin position="187"/>
        <end position="208"/>
    </location>
</feature>
<evidence type="ECO:0000256" key="4">
    <source>
        <dbReference type="ARBA" id="ARBA00022692"/>
    </source>
</evidence>
<evidence type="ECO:0000256" key="10">
    <source>
        <dbReference type="ARBA" id="ARBA00025753"/>
    </source>
</evidence>
<evidence type="ECO:0000256" key="9">
    <source>
        <dbReference type="ARBA" id="ARBA00023201"/>
    </source>
</evidence>
<dbReference type="InterPro" id="IPR004680">
    <property type="entry name" value="Cit_transptr-like_dom"/>
</dbReference>
<evidence type="ECO:0000256" key="6">
    <source>
        <dbReference type="ARBA" id="ARBA00023053"/>
    </source>
</evidence>
<dbReference type="Proteomes" id="UP001597011">
    <property type="component" value="Unassembled WGS sequence"/>
</dbReference>
<name>A0ABW3BSQ9_9FLAO</name>
<evidence type="ECO:0000313" key="14">
    <source>
        <dbReference type="Proteomes" id="UP001597011"/>
    </source>
</evidence>
<comment type="similarity">
    <text evidence="10">Belongs to the NhaD Na(+)/H(+) (TC 2.A.62) antiporter family.</text>
</comment>
<dbReference type="NCBIfam" id="NF038006">
    <property type="entry name" value="NhaD_1"/>
    <property type="match status" value="1"/>
</dbReference>